<dbReference type="GO" id="GO:0060261">
    <property type="term" value="P:positive regulation of transcription initiation by RNA polymerase II"/>
    <property type="evidence" value="ECO:0007669"/>
    <property type="project" value="InterPro"/>
</dbReference>
<proteinExistence type="inferred from homology"/>
<dbReference type="Pfam" id="PF02229">
    <property type="entry name" value="PC4"/>
    <property type="match status" value="1"/>
</dbReference>
<dbReference type="Gene3D" id="2.30.31.10">
    <property type="entry name" value="Transcriptional Coactivator Pc4, Chain A"/>
    <property type="match status" value="1"/>
</dbReference>
<dbReference type="AlphaFoldDB" id="A0A1B0CJZ2"/>
<name>A0A1B0CJZ2_LUTLO</name>
<feature type="domain" description="Transcriptional coactivator p15 (PC4) C-terminal" evidence="8">
    <location>
        <begin position="48"/>
        <end position="96"/>
    </location>
</feature>
<keyword evidence="10" id="KW-1185">Reference proteome</keyword>
<evidence type="ECO:0000256" key="4">
    <source>
        <dbReference type="ARBA" id="ARBA00023125"/>
    </source>
</evidence>
<protein>
    <recommendedName>
        <fullName evidence="8">Transcriptional coactivator p15 (PC4) C-terminal domain-containing protein</fullName>
    </recommendedName>
</protein>
<dbReference type="RefSeq" id="XP_055692581.1">
    <property type="nucleotide sequence ID" value="XM_055836606.1"/>
</dbReference>
<evidence type="ECO:0000256" key="2">
    <source>
        <dbReference type="ARBA" id="ARBA00009001"/>
    </source>
</evidence>
<dbReference type="VEuPathDB" id="VectorBase:LLOJ004928"/>
<dbReference type="GO" id="GO:0005634">
    <property type="term" value="C:nucleus"/>
    <property type="evidence" value="ECO:0007669"/>
    <property type="project" value="UniProtKB-SubCell"/>
</dbReference>
<sequence>MPKTKKPASSSDSDSGPEDRNPVSKKPKPTTTEKKPSGGGGDGPEGEWHIEGMRYLKVREFRGRQQIDIREYYEKDGEILPGKKGIALTPAQWKKVLGFAEEVNKKLH</sequence>
<dbReference type="EnsemblMetazoa" id="LLOJ004928-RA">
    <property type="protein sequence ID" value="LLOJ004928-PA"/>
    <property type="gene ID" value="LLOJ004928"/>
</dbReference>
<evidence type="ECO:0000313" key="10">
    <source>
        <dbReference type="Proteomes" id="UP000092461"/>
    </source>
</evidence>
<dbReference type="GeneID" id="129795379"/>
<dbReference type="KEGG" id="lll:129795379"/>
<keyword evidence="3" id="KW-0805">Transcription regulation</keyword>
<keyword evidence="6" id="KW-0539">Nucleus</keyword>
<dbReference type="InterPro" id="IPR003173">
    <property type="entry name" value="PC4_C"/>
</dbReference>
<reference evidence="9" key="1">
    <citation type="submission" date="2020-05" db="UniProtKB">
        <authorList>
            <consortium name="EnsemblMetazoa"/>
        </authorList>
    </citation>
    <scope>IDENTIFICATION</scope>
    <source>
        <strain evidence="9">Jacobina</strain>
    </source>
</reference>
<dbReference type="SUPFAM" id="SSF54447">
    <property type="entry name" value="ssDNA-binding transcriptional regulator domain"/>
    <property type="match status" value="1"/>
</dbReference>
<dbReference type="GO" id="GO:0003677">
    <property type="term" value="F:DNA binding"/>
    <property type="evidence" value="ECO:0007669"/>
    <property type="project" value="UniProtKB-KW"/>
</dbReference>
<evidence type="ECO:0000259" key="8">
    <source>
        <dbReference type="Pfam" id="PF02229"/>
    </source>
</evidence>
<dbReference type="VEuPathDB" id="VectorBase:LLONM1_007321"/>
<dbReference type="InterPro" id="IPR009044">
    <property type="entry name" value="ssDNA-bd_transcriptional_reg"/>
</dbReference>
<keyword evidence="5" id="KW-0804">Transcription</keyword>
<dbReference type="InterPro" id="IPR045125">
    <property type="entry name" value="Sub1/Tcp4-like"/>
</dbReference>
<evidence type="ECO:0000256" key="5">
    <source>
        <dbReference type="ARBA" id="ARBA00023163"/>
    </source>
</evidence>
<dbReference type="EMBL" id="AJWK01015541">
    <property type="status" value="NOT_ANNOTATED_CDS"/>
    <property type="molecule type" value="Genomic_DNA"/>
</dbReference>
<evidence type="ECO:0000256" key="6">
    <source>
        <dbReference type="ARBA" id="ARBA00023242"/>
    </source>
</evidence>
<dbReference type="Proteomes" id="UP000092461">
    <property type="component" value="Unassembled WGS sequence"/>
</dbReference>
<evidence type="ECO:0000256" key="7">
    <source>
        <dbReference type="SAM" id="MobiDB-lite"/>
    </source>
</evidence>
<evidence type="ECO:0000256" key="1">
    <source>
        <dbReference type="ARBA" id="ARBA00004123"/>
    </source>
</evidence>
<keyword evidence="4" id="KW-0238">DNA-binding</keyword>
<evidence type="ECO:0000313" key="9">
    <source>
        <dbReference type="EnsemblMetazoa" id="LLOJ004928-PA"/>
    </source>
</evidence>
<organism evidence="9 10">
    <name type="scientific">Lutzomyia longipalpis</name>
    <name type="common">Sand fly</name>
    <dbReference type="NCBI Taxonomy" id="7200"/>
    <lineage>
        <taxon>Eukaryota</taxon>
        <taxon>Metazoa</taxon>
        <taxon>Ecdysozoa</taxon>
        <taxon>Arthropoda</taxon>
        <taxon>Hexapoda</taxon>
        <taxon>Insecta</taxon>
        <taxon>Pterygota</taxon>
        <taxon>Neoptera</taxon>
        <taxon>Endopterygota</taxon>
        <taxon>Diptera</taxon>
        <taxon>Nematocera</taxon>
        <taxon>Psychodoidea</taxon>
        <taxon>Psychodidae</taxon>
        <taxon>Lutzomyia</taxon>
        <taxon>Lutzomyia</taxon>
    </lineage>
</organism>
<evidence type="ECO:0000256" key="3">
    <source>
        <dbReference type="ARBA" id="ARBA00023015"/>
    </source>
</evidence>
<dbReference type="OrthoDB" id="2505440at2759"/>
<feature type="region of interest" description="Disordered" evidence="7">
    <location>
        <begin position="1"/>
        <end position="48"/>
    </location>
</feature>
<accession>A0A1B0CJZ2</accession>
<dbReference type="PANTHER" id="PTHR13215">
    <property type="entry name" value="RNA POLYMERASE II TRANSCRIPTIONAL COACTIVATOR"/>
    <property type="match status" value="1"/>
</dbReference>
<comment type="subcellular location">
    <subcellularLocation>
        <location evidence="1">Nucleus</location>
    </subcellularLocation>
</comment>
<dbReference type="GO" id="GO:0003713">
    <property type="term" value="F:transcription coactivator activity"/>
    <property type="evidence" value="ECO:0007669"/>
    <property type="project" value="InterPro"/>
</dbReference>
<comment type="similarity">
    <text evidence="2">Belongs to the transcriptional coactivator PC4 family.</text>
</comment>
<dbReference type="CTD" id="34120"/>